<sequence length="262" mass="30340">MILAQRHIVFFLGVLLFPVLLHGQNFTQKLAGRVQNPDRQVSDVYVVNINNKKSTITDTNGYFTIPVRFQDTLIFSAVQFKRMEIVVSYDILTSKFLLVPLEETITQLDEVVLMPYGLVGDLKRDVKPESVVTASTLGLPNAYVIPRTQSERLLYTAKTWDFKGTSICMDPAINWLSGRTLMLRKRVARDYQQKEMEQLERFYTDSLLISTLKIPNTKINDFLYFCEVDPEFKDLMDRDDKLQLLEFFKVKEGEYLTLTKSP</sequence>
<dbReference type="Pfam" id="PF13715">
    <property type="entry name" value="CarbopepD_reg_2"/>
    <property type="match status" value="1"/>
</dbReference>
<dbReference type="SUPFAM" id="SSF49464">
    <property type="entry name" value="Carboxypeptidase regulatory domain-like"/>
    <property type="match status" value="1"/>
</dbReference>
<accession>A0AAE3EU84</accession>
<dbReference type="RefSeq" id="WP_317902356.1">
    <property type="nucleotide sequence ID" value="NZ_JAIRBC010000014.1"/>
</dbReference>
<reference evidence="1" key="1">
    <citation type="submission" date="2023-02" db="EMBL/GenBank/DDBJ databases">
        <title>Genome of Flavobacteriaceae gen. nov. sp. strain F89.</title>
        <authorList>
            <person name="Wang Y."/>
        </authorList>
    </citation>
    <scope>NUCLEOTIDE SEQUENCE</scope>
    <source>
        <strain evidence="1">F89</strain>
    </source>
</reference>
<keyword evidence="2" id="KW-1185">Reference proteome</keyword>
<name>A0AAE3EU84_9FLAO</name>
<comment type="caution">
    <text evidence="1">The sequence shown here is derived from an EMBL/GenBank/DDBJ whole genome shotgun (WGS) entry which is preliminary data.</text>
</comment>
<keyword evidence="1" id="KW-0645">Protease</keyword>
<proteinExistence type="predicted"/>
<dbReference type="EMBL" id="JAIRBC010000014">
    <property type="protein sequence ID" value="MCG2461210.1"/>
    <property type="molecule type" value="Genomic_DNA"/>
</dbReference>
<protein>
    <submittedName>
        <fullName evidence="1">Carboxypeptidase-like regulatory domain-containing protein</fullName>
    </submittedName>
</protein>
<dbReference type="AlphaFoldDB" id="A0AAE3EU84"/>
<dbReference type="Proteomes" id="UP001200642">
    <property type="component" value="Unassembled WGS sequence"/>
</dbReference>
<keyword evidence="1" id="KW-0121">Carboxypeptidase</keyword>
<keyword evidence="1" id="KW-0378">Hydrolase</keyword>
<evidence type="ECO:0000313" key="2">
    <source>
        <dbReference type="Proteomes" id="UP001200642"/>
    </source>
</evidence>
<dbReference type="GO" id="GO:0004180">
    <property type="term" value="F:carboxypeptidase activity"/>
    <property type="evidence" value="ECO:0007669"/>
    <property type="project" value="UniProtKB-KW"/>
</dbReference>
<organism evidence="1 2">
    <name type="scientific">Cerina litoralis</name>
    <dbReference type="NCBI Taxonomy" id="2874477"/>
    <lineage>
        <taxon>Bacteria</taxon>
        <taxon>Pseudomonadati</taxon>
        <taxon>Bacteroidota</taxon>
        <taxon>Flavobacteriia</taxon>
        <taxon>Flavobacteriales</taxon>
        <taxon>Flavobacteriaceae</taxon>
        <taxon>Cerina</taxon>
    </lineage>
</organism>
<dbReference type="InterPro" id="IPR008969">
    <property type="entry name" value="CarboxyPept-like_regulatory"/>
</dbReference>
<gene>
    <name evidence="1" type="ORF">K8352_10660</name>
</gene>
<evidence type="ECO:0000313" key="1">
    <source>
        <dbReference type="EMBL" id="MCG2461210.1"/>
    </source>
</evidence>